<organism evidence="1 2">
    <name type="scientific">Bacteroides thetaiotaomicron</name>
    <dbReference type="NCBI Taxonomy" id="818"/>
    <lineage>
        <taxon>Bacteria</taxon>
        <taxon>Pseudomonadati</taxon>
        <taxon>Bacteroidota</taxon>
        <taxon>Bacteroidia</taxon>
        <taxon>Bacteroidales</taxon>
        <taxon>Bacteroidaceae</taxon>
        <taxon>Bacteroides</taxon>
    </lineage>
</organism>
<comment type="caution">
    <text evidence="1">The sequence shown here is derived from an EMBL/GenBank/DDBJ whole genome shotgun (WGS) entry which is preliminary data.</text>
</comment>
<dbReference type="EMBL" id="JAGZEE010000010">
    <property type="protein sequence ID" value="MBS5410762.1"/>
    <property type="molecule type" value="Genomic_DNA"/>
</dbReference>
<dbReference type="AlphaFoldDB" id="A0A943DRD4"/>
<protein>
    <submittedName>
        <fullName evidence="1">Uncharacterized protein</fullName>
    </submittedName>
</protein>
<name>A0A943DRD4_BACT4</name>
<dbReference type="RefSeq" id="WP_165000539.1">
    <property type="nucleotide sequence ID" value="NZ_JAGWES010000036.1"/>
</dbReference>
<evidence type="ECO:0000313" key="2">
    <source>
        <dbReference type="Proteomes" id="UP000782901"/>
    </source>
</evidence>
<proteinExistence type="predicted"/>
<reference evidence="1" key="1">
    <citation type="submission" date="2021-02" db="EMBL/GenBank/DDBJ databases">
        <title>Infant gut strain persistence is associated with maternal origin, phylogeny, and functional potential including surface adhesion and iron acquisition.</title>
        <authorList>
            <person name="Lou Y.C."/>
        </authorList>
    </citation>
    <scope>NUCLEOTIDE SEQUENCE</scope>
    <source>
        <strain evidence="1">L3_082_243G1_dasL3_082_243G1_maxbin2.maxbin.015s ta_sub</strain>
    </source>
</reference>
<gene>
    <name evidence="1" type="ORF">KHY35_08610</name>
</gene>
<evidence type="ECO:0000313" key="1">
    <source>
        <dbReference type="EMBL" id="MBS5410762.1"/>
    </source>
</evidence>
<dbReference type="Proteomes" id="UP000782901">
    <property type="component" value="Unassembled WGS sequence"/>
</dbReference>
<accession>A0A943DRD4</accession>
<sequence length="57" mass="6762">MRIPINREIKIILLKWLQKGVINTDDIPALKKEQNQAQNTWFAELIKRRTDNKSTND</sequence>